<reference evidence="2 3" key="1">
    <citation type="submission" date="2016-10" db="EMBL/GenBank/DDBJ databases">
        <authorList>
            <person name="Varghese N."/>
            <person name="Submissions S."/>
        </authorList>
    </citation>
    <scope>NUCLEOTIDE SEQUENCE [LARGE SCALE GENOMIC DNA]</scope>
    <source>
        <strain evidence="2 3">DSM 17997</strain>
    </source>
</reference>
<keyword evidence="3" id="KW-1185">Reference proteome</keyword>
<name>A0A1H3TRP2_9BACT</name>
<dbReference type="Proteomes" id="UP000199663">
    <property type="component" value="Unassembled WGS sequence"/>
</dbReference>
<dbReference type="InterPro" id="IPR027417">
    <property type="entry name" value="P-loop_NTPase"/>
</dbReference>
<dbReference type="EMBL" id="FNQC01000020">
    <property type="protein sequence ID" value="SDZ52667.1"/>
    <property type="molecule type" value="Genomic_DNA"/>
</dbReference>
<dbReference type="RefSeq" id="WP_019600191.1">
    <property type="nucleotide sequence ID" value="NZ_FNQC01000020.1"/>
</dbReference>
<evidence type="ECO:0000313" key="3">
    <source>
        <dbReference type="Proteomes" id="UP000199663"/>
    </source>
</evidence>
<dbReference type="SUPFAM" id="SSF52540">
    <property type="entry name" value="P-loop containing nucleoside triphosphate hydrolases"/>
    <property type="match status" value="1"/>
</dbReference>
<feature type="domain" description="Double-GTPase 1" evidence="1">
    <location>
        <begin position="10"/>
        <end position="280"/>
    </location>
</feature>
<sequence>MNDMEKHNILIIGGPNTGKTHFGIQLYERINSRQFEFKIDPKNRPSDLSIFEDGLKNIYNGQRAAHTEAGANRSIELIITDEKNSEVKLAFPDYAGEQITSIVDNRKVNDLWKDYIENSTSWVLFIRLNELTPLEDIVNKGIPSAEEIQKRNSQPPPVKVSEAAFYVELLQTLAYIKGLSTFSPISQPNLTVVLSCWDELEIPEGQVPSTLLQERLPMLFDFLNNNWQNESLAVIGLSSTEKSLTDEPDDEFIDKEPINFGYYINKKGDSQRDLTLSIKDFIGHE</sequence>
<protein>
    <recommendedName>
        <fullName evidence="1">Double-GTPase 1 domain-containing protein</fullName>
    </recommendedName>
</protein>
<dbReference type="Pfam" id="PF19975">
    <property type="entry name" value="DO-GTPase1"/>
    <property type="match status" value="1"/>
</dbReference>
<proteinExistence type="predicted"/>
<accession>A0A1H3TRP2</accession>
<comment type="caution">
    <text evidence="2">The sequence shown here is derived from an EMBL/GenBank/DDBJ whole genome shotgun (WGS) entry which is preliminary data.</text>
</comment>
<dbReference type="InterPro" id="IPR045530">
    <property type="entry name" value="DO-GTPase1"/>
</dbReference>
<organism evidence="2 3">
    <name type="scientific">Rhodonellum ikkaensis</name>
    <dbReference type="NCBI Taxonomy" id="336829"/>
    <lineage>
        <taxon>Bacteria</taxon>
        <taxon>Pseudomonadati</taxon>
        <taxon>Bacteroidota</taxon>
        <taxon>Cytophagia</taxon>
        <taxon>Cytophagales</taxon>
        <taxon>Cytophagaceae</taxon>
        <taxon>Rhodonellum</taxon>
    </lineage>
</organism>
<evidence type="ECO:0000259" key="1">
    <source>
        <dbReference type="Pfam" id="PF19975"/>
    </source>
</evidence>
<gene>
    <name evidence="2" type="ORF">SAMN05444412_12046</name>
</gene>
<evidence type="ECO:0000313" key="2">
    <source>
        <dbReference type="EMBL" id="SDZ52667.1"/>
    </source>
</evidence>